<organism evidence="1 2">
    <name type="scientific">Sphingomonas floccifaciens</name>
    <dbReference type="NCBI Taxonomy" id="1844115"/>
    <lineage>
        <taxon>Bacteria</taxon>
        <taxon>Pseudomonadati</taxon>
        <taxon>Pseudomonadota</taxon>
        <taxon>Alphaproteobacteria</taxon>
        <taxon>Sphingomonadales</taxon>
        <taxon>Sphingomonadaceae</taxon>
        <taxon>Sphingomonas</taxon>
    </lineage>
</organism>
<reference evidence="2" key="1">
    <citation type="journal article" date="2019" name="Int. J. Syst. Evol. Microbiol.">
        <title>The Global Catalogue of Microorganisms (GCM) 10K type strain sequencing project: providing services to taxonomists for standard genome sequencing and annotation.</title>
        <authorList>
            <consortium name="The Broad Institute Genomics Platform"/>
            <consortium name="The Broad Institute Genome Sequencing Center for Infectious Disease"/>
            <person name="Wu L."/>
            <person name="Ma J."/>
        </authorList>
    </citation>
    <scope>NUCLEOTIDE SEQUENCE [LARGE SCALE GENOMIC DNA]</scope>
    <source>
        <strain evidence="2">Q85</strain>
    </source>
</reference>
<dbReference type="EMBL" id="JBHUFC010000023">
    <property type="protein sequence ID" value="MFD1789551.1"/>
    <property type="molecule type" value="Genomic_DNA"/>
</dbReference>
<evidence type="ECO:0000313" key="1">
    <source>
        <dbReference type="EMBL" id="MFD1789551.1"/>
    </source>
</evidence>
<comment type="caution">
    <text evidence="1">The sequence shown here is derived from an EMBL/GenBank/DDBJ whole genome shotgun (WGS) entry which is preliminary data.</text>
</comment>
<accession>A0ABW4NI82</accession>
<dbReference type="InterPro" id="IPR017601">
    <property type="entry name" value="DGQHR-contain_dom"/>
</dbReference>
<keyword evidence="2" id="KW-1185">Reference proteome</keyword>
<sequence length="378" mass="41904">MTDKLTFTVVLPRQSERHKVFTFAASASEISRFARIQRAGRDDDGALRGFQRPQIAGHIREIRDYLVKPNAILPNPIVVAFTAGAKLTPLVLPEPVPPRGRRISVRRSPRPSGLGTLTIDLSAGAPGLIVDGQQRFTALSEIPDGDFEVLVSGFLCEDDEELQKQFILINNTRPLPKALVYELLPQVGDLPFRMSSRSQAALVTEKLNYSEGSSLRGLIKQQTNPKGIIRDTVLQRVIMNSISDGALGLYADSDQLLLDRGATLISEFFHAVRHIFASDWDGKTPKTSRLVHGAGVIAMGYVMEEIHASTGATTREAFADGLRLLRGRTAWSEGEWTFGDERRRWNGLQNVPADVRQLSMHLVQELRRAHARSKVRVA</sequence>
<proteinExistence type="predicted"/>
<evidence type="ECO:0000313" key="2">
    <source>
        <dbReference type="Proteomes" id="UP001597283"/>
    </source>
</evidence>
<dbReference type="NCBIfam" id="TIGR03187">
    <property type="entry name" value="DGQHR"/>
    <property type="match status" value="1"/>
</dbReference>
<dbReference type="CDD" id="cd16413">
    <property type="entry name" value="DGQHR_domain"/>
    <property type="match status" value="1"/>
</dbReference>
<dbReference type="RefSeq" id="WP_066487312.1">
    <property type="nucleotide sequence ID" value="NZ_JBHUFC010000023.1"/>
</dbReference>
<dbReference type="InterPro" id="IPR017642">
    <property type="entry name" value="DNA_S_mod_DndB"/>
</dbReference>
<dbReference type="Pfam" id="PF14072">
    <property type="entry name" value="DndB"/>
    <property type="match status" value="1"/>
</dbReference>
<protein>
    <submittedName>
        <fullName evidence="1">DGQHR domain-containing protein DpdB</fullName>
    </submittedName>
</protein>
<name>A0ABW4NI82_9SPHN</name>
<dbReference type="NCBIfam" id="NF041060">
    <property type="entry name" value="DpdB"/>
    <property type="match status" value="1"/>
</dbReference>
<dbReference type="Proteomes" id="UP001597283">
    <property type="component" value="Unassembled WGS sequence"/>
</dbReference>
<gene>
    <name evidence="1" type="primary">dbpB</name>
    <name evidence="1" type="ORF">ACFSC3_18515</name>
</gene>